<accession>B9L2A1</accession>
<dbReference type="KEGG" id="tro:trd_0083"/>
<evidence type="ECO:0000313" key="3">
    <source>
        <dbReference type="Proteomes" id="UP000000447"/>
    </source>
</evidence>
<evidence type="ECO:0000313" key="2">
    <source>
        <dbReference type="EMBL" id="ACM05641.1"/>
    </source>
</evidence>
<protein>
    <submittedName>
        <fullName evidence="2">Uncharacterized protein</fullName>
    </submittedName>
</protein>
<proteinExistence type="predicted"/>
<dbReference type="Proteomes" id="UP000000447">
    <property type="component" value="Chromosome"/>
</dbReference>
<sequence>MRTAALRFLRSLGSCHDEACAFPAEVAPLNQALRRRHPSVLSVAGIRESSHCAFPLDSPSSLRQAGTRVKRLGWEERAMGEILPISAGILVGLICWRIASVRLRTAALVVLSVLFGALASLVNGELALSWGFLLIDIPLVFLVAVGTSLLVSRLVSARQTARR</sequence>
<dbReference type="HOGENOM" id="CLU_1626294_0_0_0"/>
<name>B9L2A1_THERP</name>
<keyword evidence="3" id="KW-1185">Reference proteome</keyword>
<evidence type="ECO:0000256" key="1">
    <source>
        <dbReference type="SAM" id="Phobius"/>
    </source>
</evidence>
<feature type="transmembrane region" description="Helical" evidence="1">
    <location>
        <begin position="82"/>
        <end position="99"/>
    </location>
</feature>
<gene>
    <name evidence="2" type="ordered locus">trd_0083</name>
</gene>
<dbReference type="AlphaFoldDB" id="B9L2A1"/>
<dbReference type="STRING" id="309801.trd_0083"/>
<reference evidence="2 3" key="1">
    <citation type="journal article" date="2009" name="PLoS ONE">
        <title>Complete genome sequence of the aerobic CO-oxidizing thermophile Thermomicrobium roseum.</title>
        <authorList>
            <person name="Wu D."/>
            <person name="Raymond J."/>
            <person name="Wu M."/>
            <person name="Chatterji S."/>
            <person name="Ren Q."/>
            <person name="Graham J.E."/>
            <person name="Bryant D.A."/>
            <person name="Robb F."/>
            <person name="Colman A."/>
            <person name="Tallon L.J."/>
            <person name="Badger J.H."/>
            <person name="Madupu R."/>
            <person name="Ward N.L."/>
            <person name="Eisen J.A."/>
        </authorList>
    </citation>
    <scope>NUCLEOTIDE SEQUENCE [LARGE SCALE GENOMIC DNA]</scope>
    <source>
        <strain evidence="3">ATCC 27502 / DSM 5159 / P-2</strain>
    </source>
</reference>
<feature type="transmembrane region" description="Helical" evidence="1">
    <location>
        <begin position="106"/>
        <end position="124"/>
    </location>
</feature>
<keyword evidence="1" id="KW-0472">Membrane</keyword>
<organism evidence="2 3">
    <name type="scientific">Thermomicrobium roseum (strain ATCC 27502 / DSM 5159 / P-2)</name>
    <dbReference type="NCBI Taxonomy" id="309801"/>
    <lineage>
        <taxon>Bacteria</taxon>
        <taxon>Pseudomonadati</taxon>
        <taxon>Thermomicrobiota</taxon>
        <taxon>Thermomicrobia</taxon>
        <taxon>Thermomicrobiales</taxon>
        <taxon>Thermomicrobiaceae</taxon>
        <taxon>Thermomicrobium</taxon>
    </lineage>
</organism>
<keyword evidence="1" id="KW-1133">Transmembrane helix</keyword>
<feature type="transmembrane region" description="Helical" evidence="1">
    <location>
        <begin position="130"/>
        <end position="155"/>
    </location>
</feature>
<dbReference type="EMBL" id="CP001275">
    <property type="protein sequence ID" value="ACM05641.1"/>
    <property type="molecule type" value="Genomic_DNA"/>
</dbReference>
<keyword evidence="1" id="KW-0812">Transmembrane</keyword>
<dbReference type="eggNOG" id="ENOG5030THI">
    <property type="taxonomic scope" value="Bacteria"/>
</dbReference>